<evidence type="ECO:0000256" key="3">
    <source>
        <dbReference type="ARBA" id="ARBA00023274"/>
    </source>
</evidence>
<evidence type="ECO:0000256" key="2">
    <source>
        <dbReference type="ARBA" id="ARBA00022980"/>
    </source>
</evidence>
<keyword evidence="2" id="KW-0689">Ribosomal protein</keyword>
<dbReference type="Gene3D" id="3.90.1030.10">
    <property type="entry name" value="Ribosomal protein L17"/>
    <property type="match status" value="1"/>
</dbReference>
<evidence type="ECO:0000256" key="4">
    <source>
        <dbReference type="ARBA" id="ARBA00035290"/>
    </source>
</evidence>
<dbReference type="OrthoDB" id="275000at2759"/>
<evidence type="ECO:0000313" key="7">
    <source>
        <dbReference type="Proteomes" id="UP000274131"/>
    </source>
</evidence>
<dbReference type="InterPro" id="IPR036373">
    <property type="entry name" value="Ribosomal_bL17_sf"/>
</dbReference>
<organism evidence="8">
    <name type="scientific">Enterobius vermicularis</name>
    <name type="common">Human pinworm</name>
    <dbReference type="NCBI Taxonomy" id="51028"/>
    <lineage>
        <taxon>Eukaryota</taxon>
        <taxon>Metazoa</taxon>
        <taxon>Ecdysozoa</taxon>
        <taxon>Nematoda</taxon>
        <taxon>Chromadorea</taxon>
        <taxon>Rhabditida</taxon>
        <taxon>Spirurina</taxon>
        <taxon>Oxyuridomorpha</taxon>
        <taxon>Oxyuroidea</taxon>
        <taxon>Oxyuridae</taxon>
        <taxon>Enterobius</taxon>
    </lineage>
</organism>
<dbReference type="GO" id="GO:0006412">
    <property type="term" value="P:translation"/>
    <property type="evidence" value="ECO:0007669"/>
    <property type="project" value="InterPro"/>
</dbReference>
<protein>
    <recommendedName>
        <fullName evidence="4">Large ribosomal subunit protein bL17m</fullName>
    </recommendedName>
    <alternativeName>
        <fullName evidence="5">39S ribosomal protein L17, mitochondrial</fullName>
    </alternativeName>
</protein>
<comment type="similarity">
    <text evidence="1">Belongs to the bacterial ribosomal protein bL17 family.</text>
</comment>
<dbReference type="EMBL" id="UXUI01007357">
    <property type="protein sequence ID" value="VDD87170.1"/>
    <property type="molecule type" value="Genomic_DNA"/>
</dbReference>
<dbReference type="InterPro" id="IPR000456">
    <property type="entry name" value="Ribosomal_bL17"/>
</dbReference>
<reference evidence="6 7" key="2">
    <citation type="submission" date="2018-10" db="EMBL/GenBank/DDBJ databases">
        <authorList>
            <consortium name="Pathogen Informatics"/>
        </authorList>
    </citation>
    <scope>NUCLEOTIDE SEQUENCE [LARGE SCALE GENOMIC DNA]</scope>
</reference>
<sequence length="146" mass="17273">MVTRLIREERCEFLHNRAVEARPYVERLLQLAIYRGLEDPYVKEMTDWWVVEEDLRKKLFDVLVPRFRNLGEPYTDLYTLPKERSILYIRRKNIKSRAAEIGVLELKGNPYPPVIKEAPDHSSLLLNILLKNAIRKRFAVPDLIEG</sequence>
<dbReference type="PANTHER" id="PTHR14413:SF16">
    <property type="entry name" value="LARGE RIBOSOMAL SUBUNIT PROTEIN BL17M"/>
    <property type="match status" value="1"/>
</dbReference>
<evidence type="ECO:0000256" key="5">
    <source>
        <dbReference type="ARBA" id="ARBA00035413"/>
    </source>
</evidence>
<dbReference type="PANTHER" id="PTHR14413">
    <property type="entry name" value="RIBOSOMAL PROTEIN L17"/>
    <property type="match status" value="1"/>
</dbReference>
<name>A0A0N4UYF2_ENTVE</name>
<accession>A0A0N4UYF2</accession>
<dbReference type="GO" id="GO:0003735">
    <property type="term" value="F:structural constituent of ribosome"/>
    <property type="evidence" value="ECO:0007669"/>
    <property type="project" value="InterPro"/>
</dbReference>
<dbReference type="Pfam" id="PF01196">
    <property type="entry name" value="Ribosomal_L17"/>
    <property type="match status" value="1"/>
</dbReference>
<dbReference type="SUPFAM" id="SSF64263">
    <property type="entry name" value="Prokaryotic ribosomal protein L17"/>
    <property type="match status" value="1"/>
</dbReference>
<keyword evidence="3" id="KW-0687">Ribonucleoprotein</keyword>
<evidence type="ECO:0000256" key="1">
    <source>
        <dbReference type="ARBA" id="ARBA00008777"/>
    </source>
</evidence>
<proteinExistence type="inferred from homology"/>
<dbReference type="STRING" id="51028.A0A0N4UYF2"/>
<keyword evidence="7" id="KW-1185">Reference proteome</keyword>
<dbReference type="WBParaSite" id="EVEC_0000260501-mRNA-1">
    <property type="protein sequence ID" value="EVEC_0000260501-mRNA-1"/>
    <property type="gene ID" value="EVEC_0000260501"/>
</dbReference>
<evidence type="ECO:0000313" key="6">
    <source>
        <dbReference type="EMBL" id="VDD87170.1"/>
    </source>
</evidence>
<dbReference type="AlphaFoldDB" id="A0A0N4UYF2"/>
<evidence type="ECO:0000313" key="8">
    <source>
        <dbReference type="WBParaSite" id="EVEC_0000260501-mRNA-1"/>
    </source>
</evidence>
<dbReference type="Proteomes" id="UP000274131">
    <property type="component" value="Unassembled WGS sequence"/>
</dbReference>
<dbReference type="GO" id="GO:0005762">
    <property type="term" value="C:mitochondrial large ribosomal subunit"/>
    <property type="evidence" value="ECO:0007669"/>
    <property type="project" value="TreeGrafter"/>
</dbReference>
<reference evidence="8" key="1">
    <citation type="submission" date="2017-02" db="UniProtKB">
        <authorList>
            <consortium name="WormBaseParasite"/>
        </authorList>
    </citation>
    <scope>IDENTIFICATION</scope>
</reference>
<gene>
    <name evidence="6" type="ORF">EVEC_LOCUS2313</name>
</gene>